<dbReference type="Gene3D" id="2.60.40.3780">
    <property type="match status" value="1"/>
</dbReference>
<evidence type="ECO:0000259" key="15">
    <source>
        <dbReference type="PROSITE" id="PS52029"/>
    </source>
</evidence>
<proteinExistence type="predicted"/>
<dbReference type="KEGG" id="stri:C7M71_021050"/>
<comment type="pathway">
    <text evidence="12">Glycan biosynthesis.</text>
</comment>
<keyword evidence="7" id="KW-0472">Membrane</keyword>
<dbReference type="PANTHER" id="PTHR30582:SF2">
    <property type="entry name" value="L,D-TRANSPEPTIDASE YCIB-RELATED"/>
    <property type="match status" value="1"/>
</dbReference>
<evidence type="ECO:0000256" key="3">
    <source>
        <dbReference type="ARBA" id="ARBA00022679"/>
    </source>
</evidence>
<dbReference type="PANTHER" id="PTHR30582">
    <property type="entry name" value="L,D-TRANSPEPTIDASE"/>
    <property type="match status" value="1"/>
</dbReference>
<dbReference type="GO" id="GO:0008360">
    <property type="term" value="P:regulation of cell shape"/>
    <property type="evidence" value="ECO:0007669"/>
    <property type="project" value="UniProtKB-UniRule"/>
</dbReference>
<keyword evidence="8" id="KW-0564">Palmitate</keyword>
<evidence type="ECO:0000313" key="16">
    <source>
        <dbReference type="EMBL" id="AXI79528.1"/>
    </source>
</evidence>
<evidence type="ECO:0000256" key="8">
    <source>
        <dbReference type="ARBA" id="ARBA00023139"/>
    </source>
</evidence>
<gene>
    <name evidence="16" type="ORF">C7M71_021050</name>
</gene>
<keyword evidence="10" id="KW-0012">Acyltransferase</keyword>
<comment type="pathway">
    <text evidence="1 13">Cell wall biogenesis; peptidoglycan biosynthesis.</text>
</comment>
<feature type="domain" description="L,D-TPase catalytic" evidence="15">
    <location>
        <begin position="245"/>
        <end position="375"/>
    </location>
</feature>
<keyword evidence="17" id="KW-1185">Reference proteome</keyword>
<dbReference type="CDD" id="cd13432">
    <property type="entry name" value="LDT_IgD_like_2"/>
    <property type="match status" value="1"/>
</dbReference>
<dbReference type="GO" id="GO:0071972">
    <property type="term" value="F:peptidoglycan L,D-transpeptidase activity"/>
    <property type="evidence" value="ECO:0007669"/>
    <property type="project" value="TreeGrafter"/>
</dbReference>
<dbReference type="PROSITE" id="PS52029">
    <property type="entry name" value="LD_TPASE"/>
    <property type="match status" value="1"/>
</dbReference>
<evidence type="ECO:0000256" key="5">
    <source>
        <dbReference type="ARBA" id="ARBA00022960"/>
    </source>
</evidence>
<feature type="chain" id="PRO_5039026222" description="L,D-TPase catalytic domain-containing protein" evidence="14">
    <location>
        <begin position="29"/>
        <end position="403"/>
    </location>
</feature>
<dbReference type="SUPFAM" id="SSF141523">
    <property type="entry name" value="L,D-transpeptidase catalytic domain-like"/>
    <property type="match status" value="1"/>
</dbReference>
<evidence type="ECO:0000313" key="17">
    <source>
        <dbReference type="Proteomes" id="UP000249340"/>
    </source>
</evidence>
<evidence type="ECO:0000256" key="12">
    <source>
        <dbReference type="ARBA" id="ARBA00060592"/>
    </source>
</evidence>
<evidence type="ECO:0000256" key="2">
    <source>
        <dbReference type="ARBA" id="ARBA00022475"/>
    </source>
</evidence>
<keyword evidence="9" id="KW-0449">Lipoprotein</keyword>
<dbReference type="Gene3D" id="2.40.440.10">
    <property type="entry name" value="L,D-transpeptidase catalytic domain-like"/>
    <property type="match status" value="1"/>
</dbReference>
<dbReference type="GO" id="GO:0071555">
    <property type="term" value="P:cell wall organization"/>
    <property type="evidence" value="ECO:0007669"/>
    <property type="project" value="UniProtKB-UniRule"/>
</dbReference>
<feature type="active site" description="Nucleophile" evidence="13">
    <location>
        <position position="344"/>
    </location>
</feature>
<evidence type="ECO:0000256" key="9">
    <source>
        <dbReference type="ARBA" id="ARBA00023288"/>
    </source>
</evidence>
<name>A0A345T0M3_9ACTN</name>
<evidence type="ECO:0000256" key="14">
    <source>
        <dbReference type="SAM" id="SignalP"/>
    </source>
</evidence>
<dbReference type="OrthoDB" id="5242354at2"/>
<dbReference type="EMBL" id="CP031264">
    <property type="protein sequence ID" value="AXI79528.1"/>
    <property type="molecule type" value="Genomic_DNA"/>
</dbReference>
<dbReference type="Pfam" id="PF03734">
    <property type="entry name" value="YkuD"/>
    <property type="match status" value="1"/>
</dbReference>
<feature type="signal peptide" evidence="14">
    <location>
        <begin position="1"/>
        <end position="28"/>
    </location>
</feature>
<dbReference type="Proteomes" id="UP000249340">
    <property type="component" value="Chromosome"/>
</dbReference>
<keyword evidence="3" id="KW-0808">Transferase</keyword>
<dbReference type="AlphaFoldDB" id="A0A345T0M3"/>
<dbReference type="RefSeq" id="WP_111493014.1">
    <property type="nucleotide sequence ID" value="NZ_CP031264.1"/>
</dbReference>
<evidence type="ECO:0000256" key="1">
    <source>
        <dbReference type="ARBA" id="ARBA00004752"/>
    </source>
</evidence>
<protein>
    <recommendedName>
        <fullName evidence="15">L,D-TPase catalytic domain-containing protein</fullName>
    </recommendedName>
</protein>
<dbReference type="InterPro" id="IPR005490">
    <property type="entry name" value="LD_TPept_cat_dom"/>
</dbReference>
<dbReference type="GO" id="GO:0018104">
    <property type="term" value="P:peptidoglycan-protein cross-linking"/>
    <property type="evidence" value="ECO:0007669"/>
    <property type="project" value="TreeGrafter"/>
</dbReference>
<evidence type="ECO:0000256" key="4">
    <source>
        <dbReference type="ARBA" id="ARBA00022729"/>
    </source>
</evidence>
<dbReference type="GO" id="GO:0005576">
    <property type="term" value="C:extracellular region"/>
    <property type="evidence" value="ECO:0007669"/>
    <property type="project" value="TreeGrafter"/>
</dbReference>
<dbReference type="InterPro" id="IPR041280">
    <property type="entry name" value="Big_10"/>
</dbReference>
<keyword evidence="5 13" id="KW-0133">Cell shape</keyword>
<dbReference type="UniPathway" id="UPA00219"/>
<evidence type="ECO:0000256" key="10">
    <source>
        <dbReference type="ARBA" id="ARBA00023315"/>
    </source>
</evidence>
<keyword evidence="4 14" id="KW-0732">Signal</keyword>
<dbReference type="GO" id="GO:0016746">
    <property type="term" value="F:acyltransferase activity"/>
    <property type="evidence" value="ECO:0007669"/>
    <property type="project" value="UniProtKB-KW"/>
</dbReference>
<feature type="active site" description="Proton donor/acceptor" evidence="13">
    <location>
        <position position="325"/>
    </location>
</feature>
<accession>A0A345T0M3</accession>
<dbReference type="InterPro" id="IPR050979">
    <property type="entry name" value="LD-transpeptidase"/>
</dbReference>
<evidence type="ECO:0000256" key="11">
    <source>
        <dbReference type="ARBA" id="ARBA00023316"/>
    </source>
</evidence>
<evidence type="ECO:0000256" key="13">
    <source>
        <dbReference type="PROSITE-ProRule" id="PRU01373"/>
    </source>
</evidence>
<keyword evidence="6 13" id="KW-0573">Peptidoglycan synthesis</keyword>
<reference evidence="17" key="1">
    <citation type="submission" date="2018-07" db="EMBL/GenBank/DDBJ databases">
        <title>Streptacidiphilus bronchialis DSM 106435 chromosome.</title>
        <authorList>
            <person name="Batra D."/>
            <person name="Gulvik C.A."/>
        </authorList>
    </citation>
    <scope>NUCLEOTIDE SEQUENCE [LARGE SCALE GENOMIC DNA]</scope>
    <source>
        <strain evidence="17">DSM 106435</strain>
    </source>
</reference>
<organism evidence="16 17">
    <name type="scientific">Peterkaempfera bronchialis</name>
    <dbReference type="NCBI Taxonomy" id="2126346"/>
    <lineage>
        <taxon>Bacteria</taxon>
        <taxon>Bacillati</taxon>
        <taxon>Actinomycetota</taxon>
        <taxon>Actinomycetes</taxon>
        <taxon>Kitasatosporales</taxon>
        <taxon>Streptomycetaceae</taxon>
        <taxon>Peterkaempfera</taxon>
    </lineage>
</organism>
<evidence type="ECO:0000256" key="6">
    <source>
        <dbReference type="ARBA" id="ARBA00022984"/>
    </source>
</evidence>
<evidence type="ECO:0000256" key="7">
    <source>
        <dbReference type="ARBA" id="ARBA00023136"/>
    </source>
</evidence>
<dbReference type="InterPro" id="IPR038063">
    <property type="entry name" value="Transpep_catalytic_dom"/>
</dbReference>
<dbReference type="Pfam" id="PF17964">
    <property type="entry name" value="Big_10"/>
    <property type="match status" value="1"/>
</dbReference>
<keyword evidence="2" id="KW-1003">Cell membrane</keyword>
<keyword evidence="11 13" id="KW-0961">Cell wall biogenesis/degradation</keyword>
<dbReference type="CDD" id="cd16913">
    <property type="entry name" value="YkuD_like"/>
    <property type="match status" value="1"/>
</dbReference>
<dbReference type="FunFam" id="2.40.440.10:FF:000005">
    <property type="entry name" value="L,D-transpeptidase 2"/>
    <property type="match status" value="1"/>
</dbReference>
<dbReference type="Gene3D" id="2.60.40.3710">
    <property type="match status" value="1"/>
</dbReference>
<sequence length="403" mass="42641">MQLGSTVRRSRSARAAVGGALVALAALAGCGPVATGGSSSDGVRLPRVSRAVIAITPADGAAEVPPTGAVRVTATHGRLTSVRLADDSGHTVPGRLTPGGAVWEPDGRLALSTRYTLDAVARDPEGLEAARHAAFSTLVPKHTFVAFFTPEDGSTVGVGMPVSLRFTRSITDRAAVERAVRVSSDPPVPVRLHWFGDRRLDFRPKFFWSPGTRVVLSLGLRDQEGAPGVYGVQDKEVRFTVGRSQVSTVDVGSRTMVVRRGGHLLRTIPISAGSPQHPTYNGYLVISEKYAVTRMNSHTVGLGSEYDIPDVPHAMRLTGSGTFVHGNYWAAPSVFGTRNTSHGCVGLPDVKGGGARTPAGWFFSRSLLGDVVRVVGSGDRTVAPDNGLGDWNLPWARWSPQGN</sequence>